<keyword evidence="1 6" id="KW-0597">Phosphoprotein</keyword>
<dbReference type="GO" id="GO:0000156">
    <property type="term" value="F:phosphorelay response regulator activity"/>
    <property type="evidence" value="ECO:0007669"/>
    <property type="project" value="TreeGrafter"/>
</dbReference>
<dbReference type="SMART" id="SM00862">
    <property type="entry name" value="Trans_reg_C"/>
    <property type="match status" value="1"/>
</dbReference>
<dbReference type="AlphaFoldDB" id="A0AAX2AA14"/>
<dbReference type="SUPFAM" id="SSF46894">
    <property type="entry name" value="C-terminal effector domain of the bipartite response regulators"/>
    <property type="match status" value="1"/>
</dbReference>
<dbReference type="PANTHER" id="PTHR48111">
    <property type="entry name" value="REGULATOR OF RPOS"/>
    <property type="match status" value="1"/>
</dbReference>
<protein>
    <submittedName>
        <fullName evidence="11">DNA-binding response regulator</fullName>
    </submittedName>
    <submittedName>
        <fullName evidence="10">Two-component system response regulator</fullName>
    </submittedName>
</protein>
<dbReference type="InterPro" id="IPR016032">
    <property type="entry name" value="Sig_transdc_resp-reg_C-effctor"/>
</dbReference>
<reference evidence="11 13" key="1">
    <citation type="submission" date="2017-10" db="EMBL/GenBank/DDBJ databases">
        <title>Genomics of the genus Arcobacter.</title>
        <authorList>
            <person name="Perez-Cataluna A."/>
            <person name="Figueras M.J."/>
        </authorList>
    </citation>
    <scope>NUCLEOTIDE SEQUENCE [LARGE SCALE GENOMIC DNA]</scope>
    <source>
        <strain evidence="11 13">CECT 7835</strain>
    </source>
</reference>
<dbReference type="RefSeq" id="WP_114838167.1">
    <property type="nucleotide sequence ID" value="NZ_CP031217.1"/>
</dbReference>
<dbReference type="SMART" id="SM00448">
    <property type="entry name" value="REC"/>
    <property type="match status" value="1"/>
</dbReference>
<organism evidence="11 13">
    <name type="scientific">Halarcobacter bivalviorum</name>
    <dbReference type="NCBI Taxonomy" id="663364"/>
    <lineage>
        <taxon>Bacteria</taxon>
        <taxon>Pseudomonadati</taxon>
        <taxon>Campylobacterota</taxon>
        <taxon>Epsilonproteobacteria</taxon>
        <taxon>Campylobacterales</taxon>
        <taxon>Arcobacteraceae</taxon>
        <taxon>Halarcobacter</taxon>
    </lineage>
</organism>
<dbReference type="Proteomes" id="UP000289193">
    <property type="component" value="Unassembled WGS sequence"/>
</dbReference>
<gene>
    <name evidence="10" type="ORF">ABIV_0247</name>
    <name evidence="11" type="ORF">CRV05_09605</name>
</gene>
<dbReference type="Gene3D" id="3.40.50.2300">
    <property type="match status" value="1"/>
</dbReference>
<dbReference type="Gene3D" id="1.10.10.10">
    <property type="entry name" value="Winged helix-like DNA-binding domain superfamily/Winged helix DNA-binding domain"/>
    <property type="match status" value="1"/>
</dbReference>
<dbReference type="InterPro" id="IPR001789">
    <property type="entry name" value="Sig_transdc_resp-reg_receiver"/>
</dbReference>
<dbReference type="CDD" id="cd00383">
    <property type="entry name" value="trans_reg_C"/>
    <property type="match status" value="1"/>
</dbReference>
<reference evidence="10 12" key="2">
    <citation type="submission" date="2018-07" db="EMBL/GenBank/DDBJ databases">
        <title>Complete genome of the Arcobacter bivalviorum type strain LMG 26154.</title>
        <authorList>
            <person name="Miller W.G."/>
            <person name="Yee E."/>
            <person name="Bono J.L."/>
        </authorList>
    </citation>
    <scope>NUCLEOTIDE SEQUENCE [LARGE SCALE GENOMIC DNA]</scope>
    <source>
        <strain evidence="10 12">LMG 26154</strain>
    </source>
</reference>
<evidence type="ECO:0000256" key="6">
    <source>
        <dbReference type="PROSITE-ProRule" id="PRU00169"/>
    </source>
</evidence>
<evidence type="ECO:0000259" key="8">
    <source>
        <dbReference type="PROSITE" id="PS50110"/>
    </source>
</evidence>
<evidence type="ECO:0000256" key="5">
    <source>
        <dbReference type="ARBA" id="ARBA00023163"/>
    </source>
</evidence>
<feature type="domain" description="Response regulatory" evidence="8">
    <location>
        <begin position="4"/>
        <end position="120"/>
    </location>
</feature>
<dbReference type="InterPro" id="IPR039420">
    <property type="entry name" value="WalR-like"/>
</dbReference>
<dbReference type="Pfam" id="PF00486">
    <property type="entry name" value="Trans_reg_C"/>
    <property type="match status" value="1"/>
</dbReference>
<dbReference type="SUPFAM" id="SSF52172">
    <property type="entry name" value="CheY-like"/>
    <property type="match status" value="1"/>
</dbReference>
<keyword evidence="3" id="KW-0805">Transcription regulation</keyword>
<dbReference type="EMBL" id="PDKM01000005">
    <property type="protein sequence ID" value="RXK09551.1"/>
    <property type="molecule type" value="Genomic_DNA"/>
</dbReference>
<keyword evidence="5" id="KW-0804">Transcription</keyword>
<dbReference type="KEGG" id="hbv:ABIV_0247"/>
<evidence type="ECO:0000256" key="1">
    <source>
        <dbReference type="ARBA" id="ARBA00022553"/>
    </source>
</evidence>
<accession>A0AAX2AA14</accession>
<sequence>MKIKVLIVEDEILIAMDIKNTIEKLGHEVIDTVTNCDDALKSIQRELPDLLFVDINLGKNKKDGIDTVLEIRKNNNIPVVYISAFNDKDTIERAAETYPLNYLAKPYKRDNIKATLIILIYKLKQKKFKNKNNFLHLGYDYYYDQQNERLYYKEELIQIGSQEKILLSLLIEAKGNIVSKDTILYNVWKENYVSQSSVRTLVYRLRNKLNHQLIETIPYHGFRLITTN</sequence>
<feature type="domain" description="OmpR/PhoB-type" evidence="9">
    <location>
        <begin position="132"/>
        <end position="226"/>
    </location>
</feature>
<evidence type="ECO:0000256" key="7">
    <source>
        <dbReference type="PROSITE-ProRule" id="PRU01091"/>
    </source>
</evidence>
<feature type="DNA-binding region" description="OmpR/PhoB-type" evidence="7">
    <location>
        <begin position="132"/>
        <end position="226"/>
    </location>
</feature>
<dbReference type="InterPro" id="IPR036388">
    <property type="entry name" value="WH-like_DNA-bd_sf"/>
</dbReference>
<dbReference type="Proteomes" id="UP000253850">
    <property type="component" value="Chromosome"/>
</dbReference>
<dbReference type="GO" id="GO:0000976">
    <property type="term" value="F:transcription cis-regulatory region binding"/>
    <property type="evidence" value="ECO:0007669"/>
    <property type="project" value="TreeGrafter"/>
</dbReference>
<name>A0AAX2AA14_9BACT</name>
<evidence type="ECO:0000313" key="12">
    <source>
        <dbReference type="Proteomes" id="UP000253850"/>
    </source>
</evidence>
<proteinExistence type="predicted"/>
<evidence type="ECO:0000256" key="4">
    <source>
        <dbReference type="ARBA" id="ARBA00023125"/>
    </source>
</evidence>
<keyword evidence="13" id="KW-1185">Reference proteome</keyword>
<dbReference type="InterPro" id="IPR011006">
    <property type="entry name" value="CheY-like_superfamily"/>
</dbReference>
<evidence type="ECO:0000256" key="3">
    <source>
        <dbReference type="ARBA" id="ARBA00023015"/>
    </source>
</evidence>
<evidence type="ECO:0000256" key="2">
    <source>
        <dbReference type="ARBA" id="ARBA00023012"/>
    </source>
</evidence>
<evidence type="ECO:0000313" key="13">
    <source>
        <dbReference type="Proteomes" id="UP000289193"/>
    </source>
</evidence>
<evidence type="ECO:0000259" key="9">
    <source>
        <dbReference type="PROSITE" id="PS51755"/>
    </source>
</evidence>
<dbReference type="CDD" id="cd17534">
    <property type="entry name" value="REC_DC-like"/>
    <property type="match status" value="1"/>
</dbReference>
<dbReference type="GO" id="GO:0005829">
    <property type="term" value="C:cytosol"/>
    <property type="evidence" value="ECO:0007669"/>
    <property type="project" value="TreeGrafter"/>
</dbReference>
<evidence type="ECO:0000313" key="11">
    <source>
        <dbReference type="EMBL" id="RXK09551.1"/>
    </source>
</evidence>
<dbReference type="PROSITE" id="PS51755">
    <property type="entry name" value="OMPR_PHOB"/>
    <property type="match status" value="1"/>
</dbReference>
<dbReference type="PROSITE" id="PS50110">
    <property type="entry name" value="RESPONSE_REGULATORY"/>
    <property type="match status" value="1"/>
</dbReference>
<evidence type="ECO:0000313" key="10">
    <source>
        <dbReference type="EMBL" id="AXH11282.1"/>
    </source>
</evidence>
<dbReference type="PANTHER" id="PTHR48111:SF1">
    <property type="entry name" value="TWO-COMPONENT RESPONSE REGULATOR ORR33"/>
    <property type="match status" value="1"/>
</dbReference>
<keyword evidence="4 7" id="KW-0238">DNA-binding</keyword>
<dbReference type="GO" id="GO:0032993">
    <property type="term" value="C:protein-DNA complex"/>
    <property type="evidence" value="ECO:0007669"/>
    <property type="project" value="TreeGrafter"/>
</dbReference>
<dbReference type="GO" id="GO:0006355">
    <property type="term" value="P:regulation of DNA-templated transcription"/>
    <property type="evidence" value="ECO:0007669"/>
    <property type="project" value="InterPro"/>
</dbReference>
<feature type="modified residue" description="4-aspartylphosphate" evidence="6">
    <location>
        <position position="54"/>
    </location>
</feature>
<keyword evidence="2" id="KW-0902">Two-component regulatory system</keyword>
<dbReference type="InterPro" id="IPR001867">
    <property type="entry name" value="OmpR/PhoB-type_DNA-bd"/>
</dbReference>
<dbReference type="EMBL" id="CP031217">
    <property type="protein sequence ID" value="AXH11282.1"/>
    <property type="molecule type" value="Genomic_DNA"/>
</dbReference>
<dbReference type="Pfam" id="PF00072">
    <property type="entry name" value="Response_reg"/>
    <property type="match status" value="1"/>
</dbReference>